<evidence type="ECO:0000313" key="3">
    <source>
        <dbReference type="Proteomes" id="UP000235786"/>
    </source>
</evidence>
<organism evidence="2 3">
    <name type="scientific">Hyaloscypha variabilis (strain UAMH 11265 / GT02V1 / F)</name>
    <name type="common">Meliniomyces variabilis</name>
    <dbReference type="NCBI Taxonomy" id="1149755"/>
    <lineage>
        <taxon>Eukaryota</taxon>
        <taxon>Fungi</taxon>
        <taxon>Dikarya</taxon>
        <taxon>Ascomycota</taxon>
        <taxon>Pezizomycotina</taxon>
        <taxon>Leotiomycetes</taxon>
        <taxon>Helotiales</taxon>
        <taxon>Hyaloscyphaceae</taxon>
        <taxon>Hyaloscypha</taxon>
        <taxon>Hyaloscypha variabilis</taxon>
    </lineage>
</organism>
<dbReference type="EMBL" id="KZ613948">
    <property type="protein sequence ID" value="PMD38295.1"/>
    <property type="molecule type" value="Genomic_DNA"/>
</dbReference>
<feature type="region of interest" description="Disordered" evidence="1">
    <location>
        <begin position="80"/>
        <end position="102"/>
    </location>
</feature>
<evidence type="ECO:0000256" key="1">
    <source>
        <dbReference type="SAM" id="MobiDB-lite"/>
    </source>
</evidence>
<name>A0A2J6RIF4_HYAVF</name>
<proteinExistence type="predicted"/>
<accession>A0A2J6RIF4</accession>
<evidence type="ECO:0000313" key="2">
    <source>
        <dbReference type="EMBL" id="PMD38295.1"/>
    </source>
</evidence>
<gene>
    <name evidence="2" type="ORF">L207DRAFT_531203</name>
</gene>
<protein>
    <submittedName>
        <fullName evidence="2">Uncharacterized protein</fullName>
    </submittedName>
</protein>
<dbReference type="Proteomes" id="UP000235786">
    <property type="component" value="Unassembled WGS sequence"/>
</dbReference>
<keyword evidence="3" id="KW-1185">Reference proteome</keyword>
<sequence>MSCLPSILGGGCGCGRVAALLFLAAFTSAAALVPLTVHVKAHWKTFAASQRPAASASAGVWAIRSTEVLIVRSEKEGHNKTTAPLARSPWSSTKYDRGDDTTSLPAPASLLLRTFQKSTPDKPVAPCARFWDSSVSKLDT</sequence>
<dbReference type="AlphaFoldDB" id="A0A2J6RIF4"/>
<reference evidence="2 3" key="1">
    <citation type="submission" date="2016-04" db="EMBL/GenBank/DDBJ databases">
        <title>A degradative enzymes factory behind the ericoid mycorrhizal symbiosis.</title>
        <authorList>
            <consortium name="DOE Joint Genome Institute"/>
            <person name="Martino E."/>
            <person name="Morin E."/>
            <person name="Grelet G."/>
            <person name="Kuo A."/>
            <person name="Kohler A."/>
            <person name="Daghino S."/>
            <person name="Barry K."/>
            <person name="Choi C."/>
            <person name="Cichocki N."/>
            <person name="Clum A."/>
            <person name="Copeland A."/>
            <person name="Hainaut M."/>
            <person name="Haridas S."/>
            <person name="Labutti K."/>
            <person name="Lindquist E."/>
            <person name="Lipzen A."/>
            <person name="Khouja H.-R."/>
            <person name="Murat C."/>
            <person name="Ohm R."/>
            <person name="Olson A."/>
            <person name="Spatafora J."/>
            <person name="Veneault-Fourrey C."/>
            <person name="Henrissat B."/>
            <person name="Grigoriev I."/>
            <person name="Martin F."/>
            <person name="Perotto S."/>
        </authorList>
    </citation>
    <scope>NUCLEOTIDE SEQUENCE [LARGE SCALE GENOMIC DNA]</scope>
    <source>
        <strain evidence="2 3">F</strain>
    </source>
</reference>